<dbReference type="AlphaFoldDB" id="A0A1H4NME1"/>
<keyword evidence="3" id="KW-0804">Transcription</keyword>
<dbReference type="PANTHER" id="PTHR43537:SF5">
    <property type="entry name" value="UXU OPERON TRANSCRIPTIONAL REGULATOR"/>
    <property type="match status" value="1"/>
</dbReference>
<dbReference type="RefSeq" id="WP_074654125.1">
    <property type="nucleotide sequence ID" value="NZ_FNSD01000001.1"/>
</dbReference>
<dbReference type="InterPro" id="IPR000524">
    <property type="entry name" value="Tscrpt_reg_HTH_GntR"/>
</dbReference>
<dbReference type="Gene3D" id="1.20.120.530">
    <property type="entry name" value="GntR ligand-binding domain-like"/>
    <property type="match status" value="1"/>
</dbReference>
<dbReference type="Pfam" id="PF00392">
    <property type="entry name" value="GntR"/>
    <property type="match status" value="1"/>
</dbReference>
<dbReference type="PANTHER" id="PTHR43537">
    <property type="entry name" value="TRANSCRIPTIONAL REGULATOR, GNTR FAMILY"/>
    <property type="match status" value="1"/>
</dbReference>
<protein>
    <submittedName>
        <fullName evidence="5">Transcriptional regulator, GntR family</fullName>
    </submittedName>
</protein>
<keyword evidence="1" id="KW-0805">Transcription regulation</keyword>
<gene>
    <name evidence="5" type="ORF">SAMN05443244_2293</name>
</gene>
<dbReference type="EMBL" id="FNSD01000001">
    <property type="protein sequence ID" value="SEB96274.1"/>
    <property type="molecule type" value="Genomic_DNA"/>
</dbReference>
<dbReference type="CDD" id="cd07377">
    <property type="entry name" value="WHTH_GntR"/>
    <property type="match status" value="1"/>
</dbReference>
<evidence type="ECO:0000259" key="4">
    <source>
        <dbReference type="PROSITE" id="PS50949"/>
    </source>
</evidence>
<reference evidence="5 6" key="1">
    <citation type="submission" date="2016-10" db="EMBL/GenBank/DDBJ databases">
        <authorList>
            <person name="de Groot N.N."/>
        </authorList>
    </citation>
    <scope>NUCLEOTIDE SEQUENCE [LARGE SCALE GENOMIC DNA]</scope>
    <source>
        <strain evidence="5 6">AB35.6</strain>
    </source>
</reference>
<dbReference type="GO" id="GO:0003677">
    <property type="term" value="F:DNA binding"/>
    <property type="evidence" value="ECO:0007669"/>
    <property type="project" value="UniProtKB-KW"/>
</dbReference>
<dbReference type="SMART" id="SM00345">
    <property type="entry name" value="HTH_GNTR"/>
    <property type="match status" value="1"/>
</dbReference>
<keyword evidence="2" id="KW-0238">DNA-binding</keyword>
<evidence type="ECO:0000256" key="2">
    <source>
        <dbReference type="ARBA" id="ARBA00023125"/>
    </source>
</evidence>
<evidence type="ECO:0000256" key="1">
    <source>
        <dbReference type="ARBA" id="ARBA00023015"/>
    </source>
</evidence>
<dbReference type="SUPFAM" id="SSF46785">
    <property type="entry name" value="Winged helix' DNA-binding domain"/>
    <property type="match status" value="1"/>
</dbReference>
<evidence type="ECO:0000313" key="5">
    <source>
        <dbReference type="EMBL" id="SEB96274.1"/>
    </source>
</evidence>
<dbReference type="InterPro" id="IPR036390">
    <property type="entry name" value="WH_DNA-bd_sf"/>
</dbReference>
<name>A0A1H4NME1_9BACT</name>
<dbReference type="SMART" id="SM00895">
    <property type="entry name" value="FCD"/>
    <property type="match status" value="1"/>
</dbReference>
<organism evidence="5 6">
    <name type="scientific">Terriglobus roseus</name>
    <dbReference type="NCBI Taxonomy" id="392734"/>
    <lineage>
        <taxon>Bacteria</taxon>
        <taxon>Pseudomonadati</taxon>
        <taxon>Acidobacteriota</taxon>
        <taxon>Terriglobia</taxon>
        <taxon>Terriglobales</taxon>
        <taxon>Acidobacteriaceae</taxon>
        <taxon>Terriglobus</taxon>
    </lineage>
</organism>
<evidence type="ECO:0000313" key="6">
    <source>
        <dbReference type="Proteomes" id="UP000182409"/>
    </source>
</evidence>
<proteinExistence type="predicted"/>
<evidence type="ECO:0000256" key="3">
    <source>
        <dbReference type="ARBA" id="ARBA00023163"/>
    </source>
</evidence>
<dbReference type="PROSITE" id="PS50949">
    <property type="entry name" value="HTH_GNTR"/>
    <property type="match status" value="1"/>
</dbReference>
<accession>A0A1H4NME1</accession>
<dbReference type="Pfam" id="PF07729">
    <property type="entry name" value="FCD"/>
    <property type="match status" value="1"/>
</dbReference>
<sequence>MPSLQIASTGEDRQMTMRVVERIRTLLEDGTLQPGDKLPPEREFARTLGISRSSLRAGIGYLAAMGLLQVRHGVGAFLSESPTQFGAASLPFLDALHGYEMGQLFEARRVLEGHLAALAADRISERHLAQMAEELEEMDATVDTPQDYLIHDVRFHRIIAQAAGNSILAAIMESLTGALYAARRANAEQTVDLALTTALHRGVYRAIRSGNARAARAAMERHLMEAEDAQKKEATAPVRIKPAVAAKKTAKTTRALAKSKEPAK</sequence>
<dbReference type="SUPFAM" id="SSF48008">
    <property type="entry name" value="GntR ligand-binding domain-like"/>
    <property type="match status" value="1"/>
</dbReference>
<feature type="domain" description="HTH gntR-type" evidence="4">
    <location>
        <begin position="13"/>
        <end position="81"/>
    </location>
</feature>
<dbReference type="PRINTS" id="PR00035">
    <property type="entry name" value="HTHGNTR"/>
</dbReference>
<dbReference type="InterPro" id="IPR008920">
    <property type="entry name" value="TF_FadR/GntR_C"/>
</dbReference>
<dbReference type="InterPro" id="IPR036388">
    <property type="entry name" value="WH-like_DNA-bd_sf"/>
</dbReference>
<dbReference type="InterPro" id="IPR011711">
    <property type="entry name" value="GntR_C"/>
</dbReference>
<dbReference type="OrthoDB" id="9799482at2"/>
<dbReference type="GO" id="GO:0003700">
    <property type="term" value="F:DNA-binding transcription factor activity"/>
    <property type="evidence" value="ECO:0007669"/>
    <property type="project" value="InterPro"/>
</dbReference>
<dbReference type="Gene3D" id="1.10.10.10">
    <property type="entry name" value="Winged helix-like DNA-binding domain superfamily/Winged helix DNA-binding domain"/>
    <property type="match status" value="1"/>
</dbReference>
<dbReference type="Proteomes" id="UP000182409">
    <property type="component" value="Unassembled WGS sequence"/>
</dbReference>